<proteinExistence type="predicted"/>
<accession>A0ABR8G7M6</accession>
<keyword evidence="3" id="KW-1185">Reference proteome</keyword>
<comment type="caution">
    <text evidence="2">The sequence shown here is derived from an EMBL/GenBank/DDBJ whole genome shotgun (WGS) entry which is preliminary data.</text>
</comment>
<gene>
    <name evidence="2" type="ORF">H6G40_03310</name>
</gene>
<dbReference type="RefSeq" id="WP_002733564.1">
    <property type="nucleotide sequence ID" value="NZ_JACJSV010000005.1"/>
</dbReference>
<evidence type="ECO:0000313" key="2">
    <source>
        <dbReference type="EMBL" id="MBD2599298.1"/>
    </source>
</evidence>
<dbReference type="NCBIfam" id="TIGR02385">
    <property type="entry name" value="RelE_StbE"/>
    <property type="match status" value="1"/>
</dbReference>
<dbReference type="Gene3D" id="3.30.2310.20">
    <property type="entry name" value="RelE-like"/>
    <property type="match status" value="1"/>
</dbReference>
<keyword evidence="1" id="KW-1277">Toxin-antitoxin system</keyword>
<reference evidence="2 3" key="1">
    <citation type="journal article" date="2020" name="ISME J.">
        <title>Comparative genomics reveals insights into cyanobacterial evolution and habitat adaptation.</title>
        <authorList>
            <person name="Chen M.Y."/>
            <person name="Teng W.K."/>
            <person name="Zhao L."/>
            <person name="Hu C.X."/>
            <person name="Zhou Y.K."/>
            <person name="Han B.P."/>
            <person name="Song L.R."/>
            <person name="Shu W.S."/>
        </authorList>
    </citation>
    <scope>NUCLEOTIDE SEQUENCE [LARGE SCALE GENOMIC DNA]</scope>
    <source>
        <strain evidence="2 3">FACHB-1342</strain>
    </source>
</reference>
<dbReference type="Pfam" id="PF05016">
    <property type="entry name" value="ParE_toxin"/>
    <property type="match status" value="1"/>
</dbReference>
<dbReference type="PANTHER" id="PTHR38813">
    <property type="match status" value="1"/>
</dbReference>
<dbReference type="PANTHER" id="PTHR38813:SF1">
    <property type="entry name" value="TOXIN RELE1-RELATED"/>
    <property type="match status" value="1"/>
</dbReference>
<dbReference type="EMBL" id="JACJSV010000005">
    <property type="protein sequence ID" value="MBD2599298.1"/>
    <property type="molecule type" value="Genomic_DNA"/>
</dbReference>
<organism evidence="2 3">
    <name type="scientific">Microcystis viridis FACHB-1342</name>
    <dbReference type="NCBI Taxonomy" id="2692900"/>
    <lineage>
        <taxon>Bacteria</taxon>
        <taxon>Bacillati</taxon>
        <taxon>Cyanobacteriota</taxon>
        <taxon>Cyanophyceae</taxon>
        <taxon>Oscillatoriophycideae</taxon>
        <taxon>Chroococcales</taxon>
        <taxon>Microcystaceae</taxon>
        <taxon>Microcystis</taxon>
    </lineage>
</organism>
<name>A0ABR8G7M6_MICVR</name>
<evidence type="ECO:0000313" key="3">
    <source>
        <dbReference type="Proteomes" id="UP000648873"/>
    </source>
</evidence>
<dbReference type="InterPro" id="IPR035093">
    <property type="entry name" value="RelE/ParE_toxin_dom_sf"/>
</dbReference>
<sequence length="87" mass="10256">MSNYQIRLKTSAAKEFKKLPSSIRQRVSDSLEKLQQDPRPSGVVKLKGEDKMYRLRVGDYRIVYTIEDNDKIIKVTRIGHRQDVYQE</sequence>
<dbReference type="Proteomes" id="UP000648873">
    <property type="component" value="Unassembled WGS sequence"/>
</dbReference>
<evidence type="ECO:0000256" key="1">
    <source>
        <dbReference type="ARBA" id="ARBA00022649"/>
    </source>
</evidence>
<dbReference type="InterPro" id="IPR007712">
    <property type="entry name" value="RelE/ParE_toxin"/>
</dbReference>
<dbReference type="SUPFAM" id="SSF143011">
    <property type="entry name" value="RelE-like"/>
    <property type="match status" value="1"/>
</dbReference>
<dbReference type="InterPro" id="IPR052747">
    <property type="entry name" value="TA_system_RelE_toxin"/>
</dbReference>
<protein>
    <submittedName>
        <fullName evidence="2">Type II toxin-antitoxin system RelE/ParE family toxin</fullName>
    </submittedName>
</protein>